<evidence type="ECO:0000313" key="4">
    <source>
        <dbReference type="Proteomes" id="UP000192327"/>
    </source>
</evidence>
<evidence type="ECO:0000313" key="2">
    <source>
        <dbReference type="EMBL" id="OQZ93695.1"/>
    </source>
</evidence>
<evidence type="ECO:0000313" key="3">
    <source>
        <dbReference type="Proteomes" id="UP000034416"/>
    </source>
</evidence>
<dbReference type="STRING" id="342002.BST15_17395"/>
<name>A0A0F5N009_9MYCO</name>
<sequence length="460" mass="51378">MSLTSAEMIRRRFGDHRPGLQLIRVVDAALPVTMLRVDVLAQERKPLPLLEEFILRFVHAGVREIDEIAALLGLQRSQVVTTVADQISSNNLTKAWSGQLGLTTLGLEAARNAEAVQPILTQLNVPFDRLVWNAEDYTRSSLLKKRDALEAGLVLLPAKKSSRVNLDDLAVQRFNELVESRDDRTRKVEVLRVRKIAAQNLHLYMPAQLLIYGDPDSGEVELGLCVDGDLQPNHGLELAATDAVVKLGIVVARSEPRPTLAPELEDQRVTGDQVEILRAAGELRIRDGDESVEIPQRIEDIAVRSVDVHEHPQLLTKALNGTKKRLLIIAPWVKGGVVNTDFVAALERRLRAGVEVHIGHGYGPDDSGSDDFALRRLNNLAARYDKLRIVRLQNTHAKILIFDDQWITTSFNWLSFKGDPNRTYRMEEGTLVQIKSEVDKAFARYIDVLNVDGVDPRALT</sequence>
<dbReference type="Proteomes" id="UP000034416">
    <property type="component" value="Unassembled WGS sequence"/>
</dbReference>
<accession>A0A0F5N009</accession>
<evidence type="ECO:0000313" key="1">
    <source>
        <dbReference type="EMBL" id="KKC00346.1"/>
    </source>
</evidence>
<organism evidence="1 3">
    <name type="scientific">Mycolicibacter arupensis</name>
    <dbReference type="NCBI Taxonomy" id="342002"/>
    <lineage>
        <taxon>Bacteria</taxon>
        <taxon>Bacillati</taxon>
        <taxon>Actinomycetota</taxon>
        <taxon>Actinomycetes</taxon>
        <taxon>Mycobacteriales</taxon>
        <taxon>Mycobacteriaceae</taxon>
        <taxon>Mycolicibacter</taxon>
    </lineage>
</organism>
<reference evidence="1" key="2">
    <citation type="submission" date="2015-04" db="EMBL/GenBank/DDBJ databases">
        <title>Genome sequence of Mycobacterium arupense strain GUC1.</title>
        <authorList>
            <person name="Greninger A.L."/>
            <person name="Cunningham G."/>
            <person name="Chiu C.Y."/>
            <person name="Miller S."/>
        </authorList>
    </citation>
    <scope>NUCLEOTIDE SEQUENCE</scope>
    <source>
        <strain evidence="1">GUC1</strain>
    </source>
</reference>
<dbReference type="Proteomes" id="UP000192327">
    <property type="component" value="Unassembled WGS sequence"/>
</dbReference>
<dbReference type="Gene3D" id="3.30.870.10">
    <property type="entry name" value="Endonuclease Chain A"/>
    <property type="match status" value="1"/>
</dbReference>
<dbReference type="EMBL" id="MVHH01000049">
    <property type="protein sequence ID" value="OQZ93695.1"/>
    <property type="molecule type" value="Genomic_DNA"/>
</dbReference>
<dbReference type="EMBL" id="LASW01000014">
    <property type="protein sequence ID" value="KKC00346.1"/>
    <property type="molecule type" value="Genomic_DNA"/>
</dbReference>
<gene>
    <name evidence="2" type="ORF">BST15_17395</name>
    <name evidence="1" type="ORF">WR43_05560</name>
</gene>
<reference evidence="3" key="1">
    <citation type="submission" date="2015-04" db="EMBL/GenBank/DDBJ databases">
        <title>Genome sequence of Mycobacterium arupense GUC1.</title>
        <authorList>
            <person name="Greninger A.L."/>
            <person name="Cunningham G."/>
            <person name="Chiu C.Y."/>
            <person name="Miller S."/>
        </authorList>
    </citation>
    <scope>NUCLEOTIDE SEQUENCE [LARGE SCALE GENOMIC DNA]</scope>
    <source>
        <strain evidence="3">GUC1</strain>
    </source>
</reference>
<dbReference type="PATRIC" id="fig|342002.3.peg.1909"/>
<reference evidence="2 4" key="3">
    <citation type="submission" date="2016-12" db="EMBL/GenBank/DDBJ databases">
        <title>The new phylogeny of genus Mycobacterium.</title>
        <authorList>
            <person name="Tortoli E."/>
            <person name="Trovato A."/>
            <person name="Cirillo D.M."/>
        </authorList>
    </citation>
    <scope>NUCLEOTIDE SEQUENCE [LARGE SCALE GENOMIC DNA]</scope>
    <source>
        <strain evidence="2 4">DSM 44942</strain>
    </source>
</reference>
<keyword evidence="4" id="KW-1185">Reference proteome</keyword>
<proteinExistence type="predicted"/>
<comment type="caution">
    <text evidence="1">The sequence shown here is derived from an EMBL/GenBank/DDBJ whole genome shotgun (WGS) entry which is preliminary data.</text>
</comment>
<evidence type="ECO:0008006" key="5">
    <source>
        <dbReference type="Google" id="ProtNLM"/>
    </source>
</evidence>
<protein>
    <recommendedName>
        <fullName evidence="5">Phospholipase D-like domain-containing protein</fullName>
    </recommendedName>
</protein>
<dbReference type="SUPFAM" id="SSF56024">
    <property type="entry name" value="Phospholipase D/nuclease"/>
    <property type="match status" value="1"/>
</dbReference>
<dbReference type="AlphaFoldDB" id="A0A0F5N009"/>